<sequence>VTISALGKVADVTARAMEALKSSDEG</sequence>
<comment type="caution">
    <text evidence="1">The sequence shown here is derived from an EMBL/GenBank/DDBJ whole genome shotgun (WGS) entry which is preliminary data.</text>
</comment>
<keyword evidence="1" id="KW-0808">Transferase</keyword>
<evidence type="ECO:0000313" key="1">
    <source>
        <dbReference type="EMBL" id="NEE11259.1"/>
    </source>
</evidence>
<dbReference type="EMBL" id="JAAGMN010003394">
    <property type="protein sequence ID" value="NEE11259.1"/>
    <property type="molecule type" value="Genomic_DNA"/>
</dbReference>
<gene>
    <name evidence="1" type="ORF">G3M58_32990</name>
</gene>
<protein>
    <submittedName>
        <fullName evidence="1">Adenylate kinase</fullName>
    </submittedName>
</protein>
<dbReference type="GO" id="GO:0016301">
    <property type="term" value="F:kinase activity"/>
    <property type="evidence" value="ECO:0007669"/>
    <property type="project" value="UniProtKB-KW"/>
</dbReference>
<reference evidence="1" key="1">
    <citation type="submission" date="2020-01" db="EMBL/GenBank/DDBJ databases">
        <title>Insect and environment-associated Actinomycetes.</title>
        <authorList>
            <person name="Currrie C."/>
            <person name="Chevrette M."/>
            <person name="Carlson C."/>
            <person name="Stubbendieck R."/>
            <person name="Wendt-Pienkowski E."/>
        </authorList>
    </citation>
    <scope>NUCLEOTIDE SEQUENCE</scope>
    <source>
        <strain evidence="1">SID7499</strain>
    </source>
</reference>
<accession>A0A6G3X0E2</accession>
<dbReference type="AlphaFoldDB" id="A0A6G3X0E2"/>
<feature type="non-terminal residue" evidence="1">
    <location>
        <position position="1"/>
    </location>
</feature>
<keyword evidence="1" id="KW-0418">Kinase</keyword>
<name>A0A6G3X0E2_9ACTN</name>
<proteinExistence type="predicted"/>
<organism evidence="1">
    <name type="scientific">Streptomyces sp. SID7499</name>
    <dbReference type="NCBI Taxonomy" id="2706086"/>
    <lineage>
        <taxon>Bacteria</taxon>
        <taxon>Bacillati</taxon>
        <taxon>Actinomycetota</taxon>
        <taxon>Actinomycetes</taxon>
        <taxon>Kitasatosporales</taxon>
        <taxon>Streptomycetaceae</taxon>
        <taxon>Streptomyces</taxon>
    </lineage>
</organism>